<organism evidence="2 3">
    <name type="scientific">Amycolatopsis arida</name>
    <dbReference type="NCBI Taxonomy" id="587909"/>
    <lineage>
        <taxon>Bacteria</taxon>
        <taxon>Bacillati</taxon>
        <taxon>Actinomycetota</taxon>
        <taxon>Actinomycetes</taxon>
        <taxon>Pseudonocardiales</taxon>
        <taxon>Pseudonocardiaceae</taxon>
        <taxon>Amycolatopsis</taxon>
    </lineage>
</organism>
<accession>A0A1I5S9M7</accession>
<protein>
    <recommendedName>
        <fullName evidence="4">Oxidoreductase</fullName>
    </recommendedName>
</protein>
<evidence type="ECO:0000313" key="2">
    <source>
        <dbReference type="EMBL" id="SFP66976.1"/>
    </source>
</evidence>
<dbReference type="OrthoDB" id="5194370at2"/>
<feature type="transmembrane region" description="Helical" evidence="1">
    <location>
        <begin position="387"/>
        <end position="407"/>
    </location>
</feature>
<name>A0A1I5S9M7_9PSEU</name>
<dbReference type="Proteomes" id="UP000198727">
    <property type="component" value="Unassembled WGS sequence"/>
</dbReference>
<sequence length="489" mass="51221">MNRLTPPEPTETENGFLHAVAAGERLDLTDGPAPELRAELIRQVVLDQHESPADPRGIWVRGARIVGALDLAEVDSPLPLRLLDCRADEPIRLMGGRFPALDLSGLVGVGIAAQEAEIARTLTLRDARLHNAGPYPVVHLGGCRIGGLLNLSGTRLSTPEGVALQASNLRTGGGVFLNQGFSAEGGAELGAVRLPGAELGGQLNMGGARVVNPNGPALVADYLRTGSNVMLNHGFAAEGRRDSGTVRLVGARIGGRLMCEGGRASALAPGDLAVNLSRVEVGGDVLLPASFAEGALDVNGLTYTGTISEATLAEWLELLATRTTYYASQPYFQLAAAHRAAGHERDVRRIHIARQRDLLRRGDLGFWGRLWHRVTGLTVGYGYRPGLALLWLLGAVLGSVLLTVGVAGSAGLVDRAGAPGRCSVVEQVGLAVGAATPLIRTDGTQRCVIDASGGLGQAVIAGNWVLQALTWAFLTLFVAGFTGLMRRSV</sequence>
<keyword evidence="1" id="KW-1133">Transmembrane helix</keyword>
<feature type="transmembrane region" description="Helical" evidence="1">
    <location>
        <begin position="464"/>
        <end position="485"/>
    </location>
</feature>
<dbReference type="AlphaFoldDB" id="A0A1I5S9M7"/>
<dbReference type="EMBL" id="FOWW01000003">
    <property type="protein sequence ID" value="SFP66976.1"/>
    <property type="molecule type" value="Genomic_DNA"/>
</dbReference>
<dbReference type="STRING" id="587909.SAMN05421810_10345"/>
<keyword evidence="1" id="KW-0472">Membrane</keyword>
<keyword evidence="3" id="KW-1185">Reference proteome</keyword>
<dbReference type="RefSeq" id="WP_092529751.1">
    <property type="nucleotide sequence ID" value="NZ_FOWW01000003.1"/>
</dbReference>
<proteinExistence type="predicted"/>
<evidence type="ECO:0008006" key="4">
    <source>
        <dbReference type="Google" id="ProtNLM"/>
    </source>
</evidence>
<gene>
    <name evidence="2" type="ORF">SAMN05421810_10345</name>
</gene>
<keyword evidence="1" id="KW-0812">Transmembrane</keyword>
<reference evidence="3" key="1">
    <citation type="submission" date="2016-10" db="EMBL/GenBank/DDBJ databases">
        <authorList>
            <person name="Varghese N."/>
            <person name="Submissions S."/>
        </authorList>
    </citation>
    <scope>NUCLEOTIDE SEQUENCE [LARGE SCALE GENOMIC DNA]</scope>
    <source>
        <strain evidence="3">CGMCC 4.5579</strain>
    </source>
</reference>
<evidence type="ECO:0000256" key="1">
    <source>
        <dbReference type="SAM" id="Phobius"/>
    </source>
</evidence>
<evidence type="ECO:0000313" key="3">
    <source>
        <dbReference type="Proteomes" id="UP000198727"/>
    </source>
</evidence>